<dbReference type="Proteomes" id="UP001148018">
    <property type="component" value="Unassembled WGS sequence"/>
</dbReference>
<dbReference type="AlphaFoldDB" id="A0A9Q0EIV4"/>
<keyword evidence="3" id="KW-1185">Reference proteome</keyword>
<sequence>MPSITTQSQLKSKCSEASQPRESATPVEVPFASADNVIDVSALKIDILASVRNEIAEIFKSELQATLGNDLATIKSELHALKTELSATITSIQSDVVGLKSTVGKMEESLTTSRHNNIRIIGVPEEAGTTPVAVSKLLKEAFELEKAPLLDRSHRTLQPKPRPGERPRAVVARLHYCSDCVDILKRARERKGIKVGGMTISVFPDYTAKIARARAAFNDVRRQLRDIDGLRFGILHPARLPFHLQRRGARVHFAERSRDLRQKSETGLIYTWTACFFLSCSDGPGDLPFPTVAPWARPPGEVRCWEDWLAMQGDLSPRLQPLLAGPSMDGIWTNAGRPRPDDQDLEASAWRVCSEFLSRPLSIVWGMRAFGLEAHTKPLTVHLVGARLTDYDELNRA</sequence>
<dbReference type="EMBL" id="JANIIK010000040">
    <property type="protein sequence ID" value="KAJ3608160.1"/>
    <property type="molecule type" value="Genomic_DNA"/>
</dbReference>
<dbReference type="PANTHER" id="PTHR46920:SF1">
    <property type="entry name" value="PROTEIN MSS51 HOMOLOG, MITOCHONDRIAL-RELATED"/>
    <property type="match status" value="1"/>
</dbReference>
<comment type="caution">
    <text evidence="2">The sequence shown here is derived from an EMBL/GenBank/DDBJ whole genome shotgun (WGS) entry which is preliminary data.</text>
</comment>
<organism evidence="2 3">
    <name type="scientific">Muraenolepis orangiensis</name>
    <name type="common">Patagonian moray cod</name>
    <dbReference type="NCBI Taxonomy" id="630683"/>
    <lineage>
        <taxon>Eukaryota</taxon>
        <taxon>Metazoa</taxon>
        <taxon>Chordata</taxon>
        <taxon>Craniata</taxon>
        <taxon>Vertebrata</taxon>
        <taxon>Euteleostomi</taxon>
        <taxon>Actinopterygii</taxon>
        <taxon>Neopterygii</taxon>
        <taxon>Teleostei</taxon>
        <taxon>Neoteleostei</taxon>
        <taxon>Acanthomorphata</taxon>
        <taxon>Zeiogadaria</taxon>
        <taxon>Gadariae</taxon>
        <taxon>Gadiformes</taxon>
        <taxon>Muraenolepidoidei</taxon>
        <taxon>Muraenolepididae</taxon>
        <taxon>Muraenolepis</taxon>
    </lineage>
</organism>
<protein>
    <submittedName>
        <fullName evidence="2">Uncharacterized protein</fullName>
    </submittedName>
</protein>
<feature type="compositionally biased region" description="Polar residues" evidence="1">
    <location>
        <begin position="1"/>
        <end position="22"/>
    </location>
</feature>
<feature type="region of interest" description="Disordered" evidence="1">
    <location>
        <begin position="1"/>
        <end position="27"/>
    </location>
</feature>
<dbReference type="InterPro" id="IPR052839">
    <property type="entry name" value="Mito_gene_expr_regulator"/>
</dbReference>
<gene>
    <name evidence="2" type="ORF">NHX12_025210</name>
</gene>
<evidence type="ECO:0000313" key="2">
    <source>
        <dbReference type="EMBL" id="KAJ3608160.1"/>
    </source>
</evidence>
<proteinExistence type="predicted"/>
<dbReference type="PANTHER" id="PTHR46920">
    <property type="match status" value="1"/>
</dbReference>
<dbReference type="OrthoDB" id="8933861at2759"/>
<reference evidence="2" key="1">
    <citation type="submission" date="2022-07" db="EMBL/GenBank/DDBJ databases">
        <title>Chromosome-level genome of Muraenolepis orangiensis.</title>
        <authorList>
            <person name="Kim J."/>
        </authorList>
    </citation>
    <scope>NUCLEOTIDE SEQUENCE</scope>
    <source>
        <strain evidence="2">KU_S4_2022</strain>
        <tissue evidence="2">Muscle</tissue>
    </source>
</reference>
<dbReference type="Gene3D" id="1.20.58.130">
    <property type="match status" value="1"/>
</dbReference>
<dbReference type="Gene3D" id="3.30.70.1820">
    <property type="entry name" value="L1 transposable element, RRM domain"/>
    <property type="match status" value="1"/>
</dbReference>
<evidence type="ECO:0000313" key="3">
    <source>
        <dbReference type="Proteomes" id="UP001148018"/>
    </source>
</evidence>
<name>A0A9Q0EIV4_9TELE</name>
<evidence type="ECO:0000256" key="1">
    <source>
        <dbReference type="SAM" id="MobiDB-lite"/>
    </source>
</evidence>
<accession>A0A9Q0EIV4</accession>